<keyword evidence="7" id="KW-1185">Reference proteome</keyword>
<accession>A0ABD2AF14</accession>
<evidence type="ECO:0000256" key="4">
    <source>
        <dbReference type="ARBA" id="ARBA00044496"/>
    </source>
</evidence>
<feature type="non-terminal residue" evidence="6">
    <location>
        <position position="1"/>
    </location>
</feature>
<reference evidence="6 7" key="1">
    <citation type="journal article" date="2024" name="Ann. Entomol. Soc. Am.">
        <title>Genomic analyses of the southern and eastern yellowjacket wasps (Hymenoptera: Vespidae) reveal evolutionary signatures of social life.</title>
        <authorList>
            <person name="Catto M.A."/>
            <person name="Caine P.B."/>
            <person name="Orr S.E."/>
            <person name="Hunt B.G."/>
            <person name="Goodisman M.A.D."/>
        </authorList>
    </citation>
    <scope>NUCLEOTIDE SEQUENCE [LARGE SCALE GENOMIC DNA]</scope>
    <source>
        <strain evidence="6">233</strain>
        <tissue evidence="6">Head and thorax</tissue>
    </source>
</reference>
<feature type="compositionally biased region" description="Basic and acidic residues" evidence="5">
    <location>
        <begin position="194"/>
        <end position="205"/>
    </location>
</feature>
<protein>
    <submittedName>
        <fullName evidence="6">Uncharacterized protein</fullName>
    </submittedName>
</protein>
<comment type="subcellular location">
    <subcellularLocation>
        <location evidence="1">Nucleus</location>
    </subcellularLocation>
</comment>
<dbReference type="PANTHER" id="PTHR10917:SF0">
    <property type="entry name" value="DNA-DIRECTED RNA POLYMERASES I, II, AND III SUBUNIT RPABC3"/>
    <property type="match status" value="1"/>
</dbReference>
<dbReference type="Gene3D" id="2.40.50.140">
    <property type="entry name" value="Nucleic acid-binding proteins"/>
    <property type="match status" value="2"/>
</dbReference>
<dbReference type="Pfam" id="PF03870">
    <property type="entry name" value="RNA_pol_Rpb8"/>
    <property type="match status" value="2"/>
</dbReference>
<keyword evidence="3" id="KW-0539">Nucleus</keyword>
<evidence type="ECO:0000313" key="6">
    <source>
        <dbReference type="EMBL" id="KAL2719213.1"/>
    </source>
</evidence>
<dbReference type="InterPro" id="IPR012340">
    <property type="entry name" value="NA-bd_OB-fold"/>
</dbReference>
<feature type="compositionally biased region" description="Acidic residues" evidence="5">
    <location>
        <begin position="263"/>
        <end position="283"/>
    </location>
</feature>
<comment type="function">
    <text evidence="4">DNA-dependent RNA polymerase catalyzes the transcription of DNA into RNA using the four ribonucleoside triphosphates as substrates. Common component of RNA polymerases I, II and III which synthesize ribosomal RNA precursors, mRNA precursors and many functional non-coding RNAs, and small RNAs, such as 5S rRNA and tRNAs, respectively.</text>
</comment>
<comment type="caution">
    <text evidence="6">The sequence shown here is derived from an EMBL/GenBank/DDBJ whole genome shotgun (WGS) entry which is preliminary data.</text>
</comment>
<sequence>GWRNGFPFKSFTSNGTVLAISRLHCESESFKMDLILDINSWLYPMELDGTCDSATNFYFPCRMRFRESVMSASTMNAKRNVCQEQLPAVLHLEPQQQQQQQHRESVLPAYRNGRYRVGFETTAPWTRSWIYPVFVGDKFRLVLATTLREDGYPDGGEWNATDQEGGSRADSFEYVMSGKVYRIEGDEASNEPSSRLRKETKESKKCGGGRRRRGKEGGKVKIEPAERKKKSKMKRKNKQTNKQRQNEKTKRKREKENEKYRDDNDDDGENDDDDDDEEDDDEDELKRRSTVGKIVRMAKGRRRRKLLSENREPLCVHSVDNEASEHSWWYLSFLGALATLIGLPADHYNPAFKWRNGKKD</sequence>
<dbReference type="AlphaFoldDB" id="A0ABD2AF14"/>
<name>A0ABD2AF14_VESSQ</name>
<dbReference type="Proteomes" id="UP001607302">
    <property type="component" value="Unassembled WGS sequence"/>
</dbReference>
<feature type="compositionally biased region" description="Basic residues" evidence="5">
    <location>
        <begin position="227"/>
        <end position="241"/>
    </location>
</feature>
<organism evidence="6 7">
    <name type="scientific">Vespula squamosa</name>
    <name type="common">Southern yellow jacket</name>
    <name type="synonym">Wasp</name>
    <dbReference type="NCBI Taxonomy" id="30214"/>
    <lineage>
        <taxon>Eukaryota</taxon>
        <taxon>Metazoa</taxon>
        <taxon>Ecdysozoa</taxon>
        <taxon>Arthropoda</taxon>
        <taxon>Hexapoda</taxon>
        <taxon>Insecta</taxon>
        <taxon>Pterygota</taxon>
        <taxon>Neoptera</taxon>
        <taxon>Endopterygota</taxon>
        <taxon>Hymenoptera</taxon>
        <taxon>Apocrita</taxon>
        <taxon>Aculeata</taxon>
        <taxon>Vespoidea</taxon>
        <taxon>Vespidae</taxon>
        <taxon>Vespinae</taxon>
        <taxon>Vespula</taxon>
    </lineage>
</organism>
<evidence type="ECO:0000256" key="2">
    <source>
        <dbReference type="ARBA" id="ARBA00008912"/>
    </source>
</evidence>
<gene>
    <name evidence="6" type="ORF">V1478_011632</name>
</gene>
<evidence type="ECO:0000256" key="3">
    <source>
        <dbReference type="ARBA" id="ARBA00023242"/>
    </source>
</evidence>
<dbReference type="SUPFAM" id="SSF50249">
    <property type="entry name" value="Nucleic acid-binding proteins"/>
    <property type="match status" value="1"/>
</dbReference>
<comment type="similarity">
    <text evidence="2">Belongs to the eukaryotic RPB8 RNA polymerase subunit family.</text>
</comment>
<dbReference type="PANTHER" id="PTHR10917">
    <property type="entry name" value="DNA-DIRECTED RNA POLYMERASES I, II, AND III SUBUNIT RPABC3"/>
    <property type="match status" value="1"/>
</dbReference>
<dbReference type="SMART" id="SM00658">
    <property type="entry name" value="RPOL8c"/>
    <property type="match status" value="1"/>
</dbReference>
<dbReference type="GO" id="GO:0005654">
    <property type="term" value="C:nucleoplasm"/>
    <property type="evidence" value="ECO:0007669"/>
    <property type="project" value="UniProtKB-ARBA"/>
</dbReference>
<dbReference type="EMBL" id="JAUDFV010000151">
    <property type="protein sequence ID" value="KAL2719213.1"/>
    <property type="molecule type" value="Genomic_DNA"/>
</dbReference>
<feature type="compositionally biased region" description="Basic and acidic residues" evidence="5">
    <location>
        <begin position="244"/>
        <end position="262"/>
    </location>
</feature>
<evidence type="ECO:0000256" key="1">
    <source>
        <dbReference type="ARBA" id="ARBA00004123"/>
    </source>
</evidence>
<feature type="compositionally biased region" description="Basic and acidic residues" evidence="5">
    <location>
        <begin position="215"/>
        <end position="226"/>
    </location>
</feature>
<dbReference type="InterPro" id="IPR005570">
    <property type="entry name" value="RPABC3"/>
</dbReference>
<feature type="region of interest" description="Disordered" evidence="5">
    <location>
        <begin position="185"/>
        <end position="290"/>
    </location>
</feature>
<evidence type="ECO:0000256" key="5">
    <source>
        <dbReference type="SAM" id="MobiDB-lite"/>
    </source>
</evidence>
<proteinExistence type="inferred from homology"/>
<evidence type="ECO:0000313" key="7">
    <source>
        <dbReference type="Proteomes" id="UP001607302"/>
    </source>
</evidence>